<dbReference type="STRING" id="320771.Cflav_PD0934"/>
<comment type="caution">
    <text evidence="3">The sequence shown here is derived from an EMBL/GenBank/DDBJ whole genome shotgun (WGS) entry which is preliminary data.</text>
</comment>
<dbReference type="SUPFAM" id="SSF110296">
    <property type="entry name" value="Oligoxyloglucan reducing end-specific cellobiohydrolase"/>
    <property type="match status" value="1"/>
</dbReference>
<dbReference type="EMBL" id="ABOX02000055">
    <property type="protein sequence ID" value="EEF57870.1"/>
    <property type="molecule type" value="Genomic_DNA"/>
</dbReference>
<feature type="chain" id="PRO_5002895147" evidence="2">
    <location>
        <begin position="25"/>
        <end position="991"/>
    </location>
</feature>
<proteinExistence type="predicted"/>
<dbReference type="AlphaFoldDB" id="B9XQM0"/>
<evidence type="ECO:0000313" key="3">
    <source>
        <dbReference type="EMBL" id="EEF57870.1"/>
    </source>
</evidence>
<dbReference type="InterPro" id="IPR015943">
    <property type="entry name" value="WD40/YVTN_repeat-like_dom_sf"/>
</dbReference>
<evidence type="ECO:0000313" key="4">
    <source>
        <dbReference type="Proteomes" id="UP000003688"/>
    </source>
</evidence>
<reference evidence="3 4" key="1">
    <citation type="journal article" date="2011" name="J. Bacteriol.">
        <title>Genome sequence of 'Pedosphaera parvula' Ellin514, an aerobic Verrucomicrobial isolate from pasture soil.</title>
        <authorList>
            <person name="Kant R."/>
            <person name="van Passel M.W."/>
            <person name="Sangwan P."/>
            <person name="Palva A."/>
            <person name="Lucas S."/>
            <person name="Copeland A."/>
            <person name="Lapidus A."/>
            <person name="Glavina Del Rio T."/>
            <person name="Dalin E."/>
            <person name="Tice H."/>
            <person name="Bruce D."/>
            <person name="Goodwin L."/>
            <person name="Pitluck S."/>
            <person name="Chertkov O."/>
            <person name="Larimer F.W."/>
            <person name="Land M.L."/>
            <person name="Hauser L."/>
            <person name="Brettin T.S."/>
            <person name="Detter J.C."/>
            <person name="Han S."/>
            <person name="de Vos W.M."/>
            <person name="Janssen P.H."/>
            <person name="Smidt H."/>
        </authorList>
    </citation>
    <scope>NUCLEOTIDE SEQUENCE [LARGE SCALE GENOMIC DNA]</scope>
    <source>
        <strain evidence="3 4">Ellin514</strain>
    </source>
</reference>
<keyword evidence="2" id="KW-0732">Signal</keyword>
<evidence type="ECO:0000256" key="1">
    <source>
        <dbReference type="SAM" id="MobiDB-lite"/>
    </source>
</evidence>
<organism evidence="3 4">
    <name type="scientific">Pedosphaera parvula (strain Ellin514)</name>
    <dbReference type="NCBI Taxonomy" id="320771"/>
    <lineage>
        <taxon>Bacteria</taxon>
        <taxon>Pseudomonadati</taxon>
        <taxon>Verrucomicrobiota</taxon>
        <taxon>Pedosphaerae</taxon>
        <taxon>Pedosphaerales</taxon>
        <taxon>Pedosphaeraceae</taxon>
        <taxon>Pedosphaera</taxon>
    </lineage>
</organism>
<feature type="region of interest" description="Disordered" evidence="1">
    <location>
        <begin position="307"/>
        <end position="340"/>
    </location>
</feature>
<dbReference type="CDD" id="cd15482">
    <property type="entry name" value="Sialidase_non-viral"/>
    <property type="match status" value="1"/>
</dbReference>
<dbReference type="Proteomes" id="UP000003688">
    <property type="component" value="Unassembled WGS sequence"/>
</dbReference>
<protein>
    <submittedName>
        <fullName evidence="3">Uncharacterized protein</fullName>
    </submittedName>
</protein>
<dbReference type="Gene3D" id="2.130.10.10">
    <property type="entry name" value="YVTN repeat-like/Quinoprotein amine dehydrogenase"/>
    <property type="match status" value="2"/>
</dbReference>
<dbReference type="OrthoDB" id="196611at2"/>
<feature type="compositionally biased region" description="Low complexity" evidence="1">
    <location>
        <begin position="313"/>
        <end position="327"/>
    </location>
</feature>
<feature type="signal peptide" evidence="2">
    <location>
        <begin position="1"/>
        <end position="24"/>
    </location>
</feature>
<evidence type="ECO:0000256" key="2">
    <source>
        <dbReference type="SAM" id="SignalP"/>
    </source>
</evidence>
<dbReference type="RefSeq" id="WP_007418106.1">
    <property type="nucleotide sequence ID" value="NZ_ABOX02000055.1"/>
</dbReference>
<sequence length="991" mass="97370" precursor="true">MKLKHLVSCLALCQLYFTPLSTSAQGTAFSYQGHLQNNGVPANGSFDLVFTLFDSSINGNAIAGPLTNSAAAVSNGLFTATLDFGAGVFNGSNYWLAIAVQTNGGTGFTALSPLQPITPTPYAIFAPTAGTAATAASAASVQATNILGLLTGNGSGLTNLNGAQVTGTIPDAALSTNILAVKGYTTCVTNRWTAAGVYTVTVPAGVSQMVAKLWGAGGGRAVHSPNGGGGGYVQKTLAVTPGQVFTVVVGQRGSAGGGAGSGNAAGAFSAGAGGIGGQGSSVFYFTGSSYVLKALAGAGGGGADYDGGGAPGGNSPTPTGNGTTSGYDGNGGSGAPNAGQNYAANATTTGIASLNQAGGSAGAGSNFGGGGGGGYGGGGGGGYQNFSNSGGGGGGSYGDAIIAGNSFIPGNTNDSFYVSPAGFGGTANPDGDGEVVLLFQLPAVNTPGFIQAARVGAAFLTGDGSGVTNVNASSGNGSFTGAFNGNASGLTNVNASSGNGSFTGNFSGSGSLTGTVAGSVSGTISGNGAGLTDLNAANISSGIANDSILSANIPRLNANANFNGTVGATNFVGNGAGLTNVPWVIKWNVVSGISQTAVGNNGYLLTNNSAQVVVTLPTAPNVGEIVRVAGTGSAGWKLAQYTGQSILASQIGGQFGVVWIPSVNSGGWQSIACSADGTRLVGVSQNQLFTSTDGGNNWIHANSQSATFLAVASSADGTHLAAVAQGNGGFGGNQGGVFTSADSGVSWNQKYYGSSDDNFTCVCSSDDGTRLYAGNSGSYSTSLYRSTDSGASWAPTSLSSGNIRAITCSADGTRVCAVFSSGNIWASTDSGATWTQRDAARNWSAVASSTDGMKLVATVVNGQIYTSSNGGTNWTAQSTTQYWQAVASSGDGNRLLAAVSGGSIYISGDAGVTWTARDAKIWTTVASSRDGTRLFGGTYDRVYRSSPTSVPTTTVGTAGYLNAPQYGTIELQHIGAGVFLPLSSSGTFEVK</sequence>
<name>B9XQM0_PEDPL</name>
<gene>
    <name evidence="3" type="ORF">Cflav_PD0934</name>
</gene>
<accession>B9XQM0</accession>
<keyword evidence="4" id="KW-1185">Reference proteome</keyword>
<dbReference type="PRINTS" id="PR01228">
    <property type="entry name" value="EGGSHELL"/>
</dbReference>